<dbReference type="InterPro" id="IPR011576">
    <property type="entry name" value="Pyridox_Oxase_N"/>
</dbReference>
<dbReference type="RefSeq" id="WP_011697097.1">
    <property type="nucleotide sequence ID" value="NC_008554.1"/>
</dbReference>
<dbReference type="InterPro" id="IPR012349">
    <property type="entry name" value="Split_barrel_FMN-bd"/>
</dbReference>
<evidence type="ECO:0000259" key="1">
    <source>
        <dbReference type="Pfam" id="PF01243"/>
    </source>
</evidence>
<proteinExistence type="predicted"/>
<dbReference type="InParanoid" id="A0LES2"/>
<dbReference type="HOGENOM" id="CLU_123705_1_0_7"/>
<protein>
    <submittedName>
        <fullName evidence="2">Pyridoxamine 5'-phosphate oxidase-related, FMN-binding</fullName>
    </submittedName>
</protein>
<dbReference type="KEGG" id="sfu:Sfum_0223"/>
<organism evidence="2 3">
    <name type="scientific">Syntrophobacter fumaroxidans (strain DSM 10017 / MPOB)</name>
    <dbReference type="NCBI Taxonomy" id="335543"/>
    <lineage>
        <taxon>Bacteria</taxon>
        <taxon>Pseudomonadati</taxon>
        <taxon>Thermodesulfobacteriota</taxon>
        <taxon>Syntrophobacteria</taxon>
        <taxon>Syntrophobacterales</taxon>
        <taxon>Syntrophobacteraceae</taxon>
        <taxon>Syntrophobacter</taxon>
    </lineage>
</organism>
<dbReference type="GO" id="GO:0005737">
    <property type="term" value="C:cytoplasm"/>
    <property type="evidence" value="ECO:0007669"/>
    <property type="project" value="TreeGrafter"/>
</dbReference>
<name>A0LES2_SYNFM</name>
<dbReference type="OrthoDB" id="7061375at2"/>
<dbReference type="Proteomes" id="UP000001784">
    <property type="component" value="Chromosome"/>
</dbReference>
<sequence>METWSQRDRPVLDIHSHQTGKDPVIEVMKDILRENDMCVLATCADNRPHCSLMAYVTDEAAQTVYMVTLKSTRKYRHVCENPHVSLLVDTRHKSATDRGGTRALTVHGTFHPLSDAAAKEKILAAIRGRHPHLRKLVDDADAEVLAVRVESLQLLEGAYRASYESL</sequence>
<dbReference type="SUPFAM" id="SSF50475">
    <property type="entry name" value="FMN-binding split barrel"/>
    <property type="match status" value="1"/>
</dbReference>
<dbReference type="eggNOG" id="COG3467">
    <property type="taxonomic scope" value="Bacteria"/>
</dbReference>
<dbReference type="Gene3D" id="2.30.110.10">
    <property type="entry name" value="Electron Transport, Fmn-binding Protein, Chain A"/>
    <property type="match status" value="1"/>
</dbReference>
<keyword evidence="3" id="KW-1185">Reference proteome</keyword>
<dbReference type="EMBL" id="CP000478">
    <property type="protein sequence ID" value="ABK15924.1"/>
    <property type="molecule type" value="Genomic_DNA"/>
</dbReference>
<dbReference type="AlphaFoldDB" id="A0LES2"/>
<dbReference type="STRING" id="335543.Sfum_0223"/>
<feature type="domain" description="Pyridoxamine 5'-phosphate oxidase N-terminal" evidence="1">
    <location>
        <begin position="26"/>
        <end position="153"/>
    </location>
</feature>
<accession>A0LES2</accession>
<reference evidence="2 3" key="1">
    <citation type="submission" date="2006-10" db="EMBL/GenBank/DDBJ databases">
        <title>Complete sequence of Syntrophobacter fumaroxidans MPOB.</title>
        <authorList>
            <consortium name="US DOE Joint Genome Institute"/>
            <person name="Copeland A."/>
            <person name="Lucas S."/>
            <person name="Lapidus A."/>
            <person name="Barry K."/>
            <person name="Detter J.C."/>
            <person name="Glavina del Rio T."/>
            <person name="Hammon N."/>
            <person name="Israni S."/>
            <person name="Pitluck S."/>
            <person name="Goltsman E.G."/>
            <person name="Martinez M."/>
            <person name="Schmutz J."/>
            <person name="Larimer F."/>
            <person name="Land M."/>
            <person name="Hauser L."/>
            <person name="Kyrpides N."/>
            <person name="Kim E."/>
            <person name="Boone D.R."/>
            <person name="Brockman F."/>
            <person name="Culley D."/>
            <person name="Ferry J."/>
            <person name="Gunsalus R."/>
            <person name="McInerney M.J."/>
            <person name="Morrison M."/>
            <person name="Plugge C."/>
            <person name="Rohlin L."/>
            <person name="Scholten J."/>
            <person name="Sieber J."/>
            <person name="Stams A.J.M."/>
            <person name="Worm P."/>
            <person name="Henstra A.M."/>
            <person name="Richardson P."/>
        </authorList>
    </citation>
    <scope>NUCLEOTIDE SEQUENCE [LARGE SCALE GENOMIC DNA]</scope>
    <source>
        <strain evidence="3">DSM 10017 / MPOB</strain>
    </source>
</reference>
<dbReference type="PANTHER" id="PTHR28040:SF1">
    <property type="entry name" value="PYRIDOXAMINE 5'-PHOSPHATE OXIDASE YLR456W HOMOLOG-RELATED"/>
    <property type="match status" value="1"/>
</dbReference>
<dbReference type="InterPro" id="IPR052841">
    <property type="entry name" value="PMP_oxidase-like"/>
</dbReference>
<gene>
    <name evidence="2" type="ordered locus">Sfum_0223</name>
</gene>
<evidence type="ECO:0000313" key="3">
    <source>
        <dbReference type="Proteomes" id="UP000001784"/>
    </source>
</evidence>
<dbReference type="PANTHER" id="PTHR28040">
    <property type="entry name" value="PYRIDOXAMINE 5'-PHOSPHATE OXIDASE YLR456W HOMOLOG-RELATED"/>
    <property type="match status" value="1"/>
</dbReference>
<dbReference type="Pfam" id="PF01243">
    <property type="entry name" value="PNPOx_N"/>
    <property type="match status" value="1"/>
</dbReference>
<evidence type="ECO:0000313" key="2">
    <source>
        <dbReference type="EMBL" id="ABK15924.1"/>
    </source>
</evidence>